<dbReference type="EMBL" id="CP093348">
    <property type="protein sequence ID" value="WOH06240.1"/>
    <property type="molecule type" value="Genomic_DNA"/>
</dbReference>
<feature type="compositionally biased region" description="Basic and acidic residues" evidence="6">
    <location>
        <begin position="332"/>
        <end position="346"/>
    </location>
</feature>
<protein>
    <recommendedName>
        <fullName evidence="7">SWIM-type domain-containing protein</fullName>
    </recommendedName>
</protein>
<evidence type="ECO:0000256" key="4">
    <source>
        <dbReference type="PROSITE-ProRule" id="PRU00325"/>
    </source>
</evidence>
<name>A0AAF0XDV2_DAUCS</name>
<reference evidence="8" key="1">
    <citation type="journal article" date="2016" name="Nat. Genet.">
        <title>A high-quality carrot genome assembly provides new insights into carotenoid accumulation and asterid genome evolution.</title>
        <authorList>
            <person name="Iorizzo M."/>
            <person name="Ellison S."/>
            <person name="Senalik D."/>
            <person name="Zeng P."/>
            <person name="Satapoomin P."/>
            <person name="Huang J."/>
            <person name="Bowman M."/>
            <person name="Iovene M."/>
            <person name="Sanseverino W."/>
            <person name="Cavagnaro P."/>
            <person name="Yildiz M."/>
            <person name="Macko-Podgorni A."/>
            <person name="Moranska E."/>
            <person name="Grzebelus E."/>
            <person name="Grzebelus D."/>
            <person name="Ashrafi H."/>
            <person name="Zheng Z."/>
            <person name="Cheng S."/>
            <person name="Spooner D."/>
            <person name="Van Deynze A."/>
            <person name="Simon P."/>
        </authorList>
    </citation>
    <scope>NUCLEOTIDE SEQUENCE</scope>
    <source>
        <tissue evidence="8">Leaf</tissue>
    </source>
</reference>
<dbReference type="PANTHER" id="PTHR47718">
    <property type="entry name" value="OS01G0519700 PROTEIN"/>
    <property type="match status" value="1"/>
</dbReference>
<gene>
    <name evidence="8" type="ORF">DCAR_0625663</name>
</gene>
<accession>A0AAF0XDV2</accession>
<keyword evidence="3" id="KW-0862">Zinc</keyword>
<keyword evidence="5" id="KW-0175">Coiled coil</keyword>
<evidence type="ECO:0000256" key="6">
    <source>
        <dbReference type="SAM" id="MobiDB-lite"/>
    </source>
</evidence>
<keyword evidence="2 4" id="KW-0863">Zinc-finger</keyword>
<feature type="domain" description="SWIM-type" evidence="7">
    <location>
        <begin position="437"/>
        <end position="470"/>
    </location>
</feature>
<dbReference type="GO" id="GO:0008270">
    <property type="term" value="F:zinc ion binding"/>
    <property type="evidence" value="ECO:0007669"/>
    <property type="project" value="UniProtKB-KW"/>
</dbReference>
<feature type="region of interest" description="Disordered" evidence="6">
    <location>
        <begin position="101"/>
        <end position="214"/>
    </location>
</feature>
<feature type="region of interest" description="Disordered" evidence="6">
    <location>
        <begin position="323"/>
        <end position="351"/>
    </location>
</feature>
<dbReference type="PROSITE" id="PS50966">
    <property type="entry name" value="ZF_SWIM"/>
    <property type="match status" value="2"/>
</dbReference>
<evidence type="ECO:0000256" key="3">
    <source>
        <dbReference type="ARBA" id="ARBA00022833"/>
    </source>
</evidence>
<evidence type="ECO:0000256" key="5">
    <source>
        <dbReference type="SAM" id="Coils"/>
    </source>
</evidence>
<feature type="coiled-coil region" evidence="5">
    <location>
        <begin position="554"/>
        <end position="581"/>
    </location>
</feature>
<feature type="domain" description="SWIM-type" evidence="7">
    <location>
        <begin position="268"/>
        <end position="304"/>
    </location>
</feature>
<feature type="region of interest" description="Disordered" evidence="6">
    <location>
        <begin position="595"/>
        <end position="646"/>
    </location>
</feature>
<organism evidence="8 9">
    <name type="scientific">Daucus carota subsp. sativus</name>
    <name type="common">Carrot</name>
    <dbReference type="NCBI Taxonomy" id="79200"/>
    <lineage>
        <taxon>Eukaryota</taxon>
        <taxon>Viridiplantae</taxon>
        <taxon>Streptophyta</taxon>
        <taxon>Embryophyta</taxon>
        <taxon>Tracheophyta</taxon>
        <taxon>Spermatophyta</taxon>
        <taxon>Magnoliopsida</taxon>
        <taxon>eudicotyledons</taxon>
        <taxon>Gunneridae</taxon>
        <taxon>Pentapetalae</taxon>
        <taxon>asterids</taxon>
        <taxon>campanulids</taxon>
        <taxon>Apiales</taxon>
        <taxon>Apiaceae</taxon>
        <taxon>Apioideae</taxon>
        <taxon>Scandiceae</taxon>
        <taxon>Daucinae</taxon>
        <taxon>Daucus</taxon>
        <taxon>Daucus sect. Daucus</taxon>
    </lineage>
</organism>
<reference evidence="8" key="2">
    <citation type="submission" date="2022-03" db="EMBL/GenBank/DDBJ databases">
        <title>Draft title - Genomic analysis of global carrot germplasm unveils the trajectory of domestication and the origin of high carotenoid orange carrot.</title>
        <authorList>
            <person name="Iorizzo M."/>
            <person name="Ellison S."/>
            <person name="Senalik D."/>
            <person name="Macko-Podgorni A."/>
            <person name="Grzebelus D."/>
            <person name="Bostan H."/>
            <person name="Rolling W."/>
            <person name="Curaba J."/>
            <person name="Simon P."/>
        </authorList>
    </citation>
    <scope>NUCLEOTIDE SEQUENCE</scope>
    <source>
        <tissue evidence="8">Leaf</tissue>
    </source>
</reference>
<evidence type="ECO:0000259" key="7">
    <source>
        <dbReference type="PROSITE" id="PS50966"/>
    </source>
</evidence>
<feature type="compositionally biased region" description="Basic and acidic residues" evidence="6">
    <location>
        <begin position="193"/>
        <end position="207"/>
    </location>
</feature>
<dbReference type="KEGG" id="dcr:108226922"/>
<evidence type="ECO:0000256" key="2">
    <source>
        <dbReference type="ARBA" id="ARBA00022771"/>
    </source>
</evidence>
<sequence>MTRRSNPNHYSPLLLPSLSFNTLHASLQEMETKIVFPGVYSAELVVCTMWEALRPDISLLAEKCLLWLLLEAGSLPVNVFQGCLIDESLPFSLCKNQDRNVQDADDYDGEPKDDGVTPKDDDIYEEVNDGLEDHNMSGGESSGEGDQEVEDNSGSYGNGGSDDNDDDDTDMEEYSDDDEEEETDEEDEDDREDDRSNSEDSTDDNKQFPRLKNARDVYTSEDTFRLFEHERRKTRTLDIDVISDLDLRRRGLEITYEVRKSWQFEGRYTVTVLPMDGIVECSCKFFESSGVLCSHSQLALKCLRIDKIPDCCILQKDKNLTPGPAEGSVTKNQEERRQSSPHHTDFNRYAGPGREIISGFQSDEEIRTDYIDPPLLRHASEIFSSNIFSMFQKEYKKSEYLIAREADIIIEDGLIVHYVVEKLGNYSYCSAPRHAVFAVPSDGTVCCSCKKFMKNGLLCCHAIVVLDYLCIVKIPGQYILDQFKKDETVSAVQKIHGSEYQNLISFLIYRVIEKISDELFVKRIRSEESVRLLETRLDKVEGVLKCIQINQECVHLHESRINELKDTLKGIKNNLDSEKVDRDIKLATGKITGAAKEPTVKESTGSHNDSTSQVFGKVEQSTNITEASSCSSPPTNFGTQSDAADK</sequence>
<dbReference type="Proteomes" id="UP000077755">
    <property type="component" value="Chromosome 6"/>
</dbReference>
<evidence type="ECO:0000313" key="9">
    <source>
        <dbReference type="Proteomes" id="UP000077755"/>
    </source>
</evidence>
<evidence type="ECO:0000256" key="1">
    <source>
        <dbReference type="ARBA" id="ARBA00022723"/>
    </source>
</evidence>
<feature type="compositionally biased region" description="Polar residues" evidence="6">
    <location>
        <begin position="601"/>
        <end position="646"/>
    </location>
</feature>
<keyword evidence="9" id="KW-1185">Reference proteome</keyword>
<keyword evidence="1" id="KW-0479">Metal-binding</keyword>
<dbReference type="InterPro" id="IPR007527">
    <property type="entry name" value="Znf_SWIM"/>
</dbReference>
<dbReference type="InterPro" id="IPR006564">
    <property type="entry name" value="Znf_PMZ"/>
</dbReference>
<feature type="compositionally biased region" description="Acidic residues" evidence="6">
    <location>
        <begin position="162"/>
        <end position="192"/>
    </location>
</feature>
<dbReference type="AlphaFoldDB" id="A0AAF0XDV2"/>
<feature type="compositionally biased region" description="Basic and acidic residues" evidence="6">
    <location>
        <begin position="109"/>
        <end position="121"/>
    </location>
</feature>
<proteinExistence type="predicted"/>
<dbReference type="Pfam" id="PF04434">
    <property type="entry name" value="SWIM"/>
    <property type="match status" value="2"/>
</dbReference>
<evidence type="ECO:0000313" key="8">
    <source>
        <dbReference type="EMBL" id="WOH06240.1"/>
    </source>
</evidence>
<dbReference type="SMART" id="SM00575">
    <property type="entry name" value="ZnF_PMZ"/>
    <property type="match status" value="2"/>
</dbReference>